<dbReference type="RefSeq" id="WP_166739534.1">
    <property type="nucleotide sequence ID" value="NZ_CP038012.1"/>
</dbReference>
<reference evidence="1 2" key="1">
    <citation type="submission" date="2018-06" db="EMBL/GenBank/DDBJ databases">
        <authorList>
            <consortium name="Pathogen Informatics"/>
            <person name="Doyle S."/>
        </authorList>
    </citation>
    <scope>NUCLEOTIDE SEQUENCE [LARGE SCALE GENOMIC DNA]</scope>
    <source>
        <strain evidence="2">ATCC 11859 / DSM 33 / NCIB 8841 / NCTC 4822</strain>
    </source>
</reference>
<evidence type="ECO:0000313" key="2">
    <source>
        <dbReference type="Proteomes" id="UP000254519"/>
    </source>
</evidence>
<protein>
    <submittedName>
        <fullName evidence="1">Uncharacterized protein</fullName>
    </submittedName>
</protein>
<dbReference type="AlphaFoldDB" id="A0A380BGH2"/>
<organism evidence="1 2">
    <name type="scientific">Sporosarcina pasteurii</name>
    <name type="common">Bacillus pasteurii</name>
    <dbReference type="NCBI Taxonomy" id="1474"/>
    <lineage>
        <taxon>Bacteria</taxon>
        <taxon>Bacillati</taxon>
        <taxon>Bacillota</taxon>
        <taxon>Bacilli</taxon>
        <taxon>Bacillales</taxon>
        <taxon>Caryophanaceae</taxon>
        <taxon>Sporosarcina</taxon>
    </lineage>
</organism>
<gene>
    <name evidence="1" type="ORF">NCTC4822_00864</name>
</gene>
<keyword evidence="2" id="KW-1185">Reference proteome</keyword>
<dbReference type="Proteomes" id="UP000254519">
    <property type="component" value="Unassembled WGS sequence"/>
</dbReference>
<name>A0A380BGH2_SPOPA</name>
<sequence>MTTTEAWWEEIFEGDLALGINKERLAELDEENFLYFKEDESDDDELHS</sequence>
<evidence type="ECO:0000313" key="1">
    <source>
        <dbReference type="EMBL" id="SUJ00191.1"/>
    </source>
</evidence>
<dbReference type="EMBL" id="UGYZ01000002">
    <property type="protein sequence ID" value="SUJ00191.1"/>
    <property type="molecule type" value="Genomic_DNA"/>
</dbReference>
<proteinExistence type="predicted"/>
<accession>A0A380BGH2</accession>